<accession>A0A0E3ZX53</accession>
<keyword evidence="1" id="KW-0472">Membrane</keyword>
<evidence type="ECO:0000313" key="3">
    <source>
        <dbReference type="EMBL" id="AKD56138.1"/>
    </source>
</evidence>
<dbReference type="Pfam" id="PF00892">
    <property type="entry name" value="EamA"/>
    <property type="match status" value="2"/>
</dbReference>
<dbReference type="KEGG" id="srd:SD10_15770"/>
<dbReference type="GO" id="GO:0016020">
    <property type="term" value="C:membrane"/>
    <property type="evidence" value="ECO:0007669"/>
    <property type="project" value="InterPro"/>
</dbReference>
<dbReference type="RefSeq" id="WP_046574943.1">
    <property type="nucleotide sequence ID" value="NZ_CP010429.1"/>
</dbReference>
<gene>
    <name evidence="3" type="ORF">SD10_15770</name>
</gene>
<dbReference type="STRING" id="1379870.SD10_15770"/>
<dbReference type="PATRIC" id="fig|1379870.5.peg.3426"/>
<proteinExistence type="predicted"/>
<dbReference type="PANTHER" id="PTHR22911">
    <property type="entry name" value="ACYL-MALONYL CONDENSING ENZYME-RELATED"/>
    <property type="match status" value="1"/>
</dbReference>
<feature type="transmembrane region" description="Helical" evidence="1">
    <location>
        <begin position="68"/>
        <end position="87"/>
    </location>
</feature>
<keyword evidence="4" id="KW-1185">Reference proteome</keyword>
<evidence type="ECO:0000313" key="4">
    <source>
        <dbReference type="Proteomes" id="UP000033054"/>
    </source>
</evidence>
<feature type="transmembrane region" description="Helical" evidence="1">
    <location>
        <begin position="123"/>
        <end position="141"/>
    </location>
</feature>
<dbReference type="HOGENOM" id="CLU_033863_15_3_10"/>
<evidence type="ECO:0000259" key="2">
    <source>
        <dbReference type="Pfam" id="PF00892"/>
    </source>
</evidence>
<feature type="domain" description="EamA" evidence="2">
    <location>
        <begin position="148"/>
        <end position="290"/>
    </location>
</feature>
<keyword evidence="1" id="KW-1133">Transmembrane helix</keyword>
<organism evidence="3 4">
    <name type="scientific">Spirosoma radiotolerans</name>
    <dbReference type="NCBI Taxonomy" id="1379870"/>
    <lineage>
        <taxon>Bacteria</taxon>
        <taxon>Pseudomonadati</taxon>
        <taxon>Bacteroidota</taxon>
        <taxon>Cytophagia</taxon>
        <taxon>Cytophagales</taxon>
        <taxon>Cytophagaceae</taxon>
        <taxon>Spirosoma</taxon>
    </lineage>
</organism>
<feature type="domain" description="EamA" evidence="2">
    <location>
        <begin position="16"/>
        <end position="139"/>
    </location>
</feature>
<feature type="transmembrane region" description="Helical" evidence="1">
    <location>
        <begin position="247"/>
        <end position="268"/>
    </location>
</feature>
<feature type="transmembrane region" description="Helical" evidence="1">
    <location>
        <begin position="36"/>
        <end position="56"/>
    </location>
</feature>
<dbReference type="InterPro" id="IPR037185">
    <property type="entry name" value="EmrE-like"/>
</dbReference>
<name>A0A0E3ZX53_9BACT</name>
<dbReference type="PANTHER" id="PTHR22911:SF79">
    <property type="entry name" value="MOBA-LIKE NTP TRANSFERASE DOMAIN-CONTAINING PROTEIN"/>
    <property type="match status" value="1"/>
</dbReference>
<sequence length="316" mass="34566">MQKKASLTDYFQLHFIVLIWGFTAILGKLLQPLDPSAVVLFRTLLAVIGVGVVLTIRRQNLRVSTADAWGLLGTGGLIGLHWVLFFLAARLSNVSVCLAGMATSSLWASVLEPLLLRRRVRPVEVGLGAAVMAGLYLIFRFEFDKVVGLAVAVGSAMLSSLFTIINSRFTHRYDALVISFYEMAGALLGAIVLWLLVRQLNAHETGVVVQYVPQTGMQWLWLFVLSMVCTVYAYTIGVSLLRKFSPYLAILTVNLEPVYGILLALLIFGDTEHMTSGFYIGTLVILIAVLAYPFLGGQKPTNTTPTGGDLEIDVQP</sequence>
<dbReference type="OrthoDB" id="9150437at2"/>
<feature type="transmembrane region" description="Helical" evidence="1">
    <location>
        <begin position="12"/>
        <end position="30"/>
    </location>
</feature>
<dbReference type="InterPro" id="IPR000620">
    <property type="entry name" value="EamA_dom"/>
</dbReference>
<feature type="transmembrane region" description="Helical" evidence="1">
    <location>
        <begin position="217"/>
        <end position="235"/>
    </location>
</feature>
<dbReference type="SUPFAM" id="SSF103481">
    <property type="entry name" value="Multidrug resistance efflux transporter EmrE"/>
    <property type="match status" value="1"/>
</dbReference>
<dbReference type="AlphaFoldDB" id="A0A0E3ZX53"/>
<feature type="transmembrane region" description="Helical" evidence="1">
    <location>
        <begin position="274"/>
        <end position="295"/>
    </location>
</feature>
<dbReference type="Proteomes" id="UP000033054">
    <property type="component" value="Chromosome"/>
</dbReference>
<reference evidence="3 4" key="1">
    <citation type="journal article" date="2014" name="Curr. Microbiol.">
        <title>Spirosoma radiotolerans sp. nov., a gamma-radiation-resistant bacterium isolated from gamma ray-irradiated soil.</title>
        <authorList>
            <person name="Lee J.J."/>
            <person name="Srinivasan S."/>
            <person name="Lim S."/>
            <person name="Joe M."/>
            <person name="Im S."/>
            <person name="Bae S.I."/>
            <person name="Park K.R."/>
            <person name="Han J.H."/>
            <person name="Park S.H."/>
            <person name="Joo B.M."/>
            <person name="Park S.J."/>
            <person name="Kim M.K."/>
        </authorList>
    </citation>
    <scope>NUCLEOTIDE SEQUENCE [LARGE SCALE GENOMIC DNA]</scope>
    <source>
        <strain evidence="3 4">DG5A</strain>
    </source>
</reference>
<dbReference type="EMBL" id="CP010429">
    <property type="protein sequence ID" value="AKD56138.1"/>
    <property type="molecule type" value="Genomic_DNA"/>
</dbReference>
<feature type="transmembrane region" description="Helical" evidence="1">
    <location>
        <begin position="177"/>
        <end position="197"/>
    </location>
</feature>
<keyword evidence="1" id="KW-0812">Transmembrane</keyword>
<feature type="transmembrane region" description="Helical" evidence="1">
    <location>
        <begin position="147"/>
        <end position="165"/>
    </location>
</feature>
<evidence type="ECO:0000256" key="1">
    <source>
        <dbReference type="SAM" id="Phobius"/>
    </source>
</evidence>
<protein>
    <submittedName>
        <fullName evidence="3">Membrane protein</fullName>
    </submittedName>
</protein>